<dbReference type="InterPro" id="IPR036250">
    <property type="entry name" value="AcylCo_DH-like_C"/>
</dbReference>
<feature type="domain" description="Acyl-CoA dehydrogenase/oxidase N-terminal" evidence="14">
    <location>
        <begin position="7"/>
        <end position="117"/>
    </location>
</feature>
<dbReference type="FunFam" id="2.40.110.10:FF:000002">
    <property type="entry name" value="Acyl-CoA dehydrogenase fadE12"/>
    <property type="match status" value="1"/>
</dbReference>
<evidence type="ECO:0000256" key="4">
    <source>
        <dbReference type="ARBA" id="ARBA00011881"/>
    </source>
</evidence>
<evidence type="ECO:0000256" key="10">
    <source>
        <dbReference type="ARBA" id="ARBA00042660"/>
    </source>
</evidence>
<evidence type="ECO:0000256" key="3">
    <source>
        <dbReference type="ARBA" id="ARBA00009347"/>
    </source>
</evidence>
<evidence type="ECO:0000256" key="11">
    <source>
        <dbReference type="RuleBase" id="RU362125"/>
    </source>
</evidence>
<evidence type="ECO:0000256" key="1">
    <source>
        <dbReference type="ARBA" id="ARBA00001974"/>
    </source>
</evidence>
<evidence type="ECO:0000256" key="9">
    <source>
        <dbReference type="ARBA" id="ARBA00040394"/>
    </source>
</evidence>
<dbReference type="SUPFAM" id="SSF56645">
    <property type="entry name" value="Acyl-CoA dehydrogenase NM domain-like"/>
    <property type="match status" value="1"/>
</dbReference>
<proteinExistence type="inferred from homology"/>
<dbReference type="InterPro" id="IPR050741">
    <property type="entry name" value="Acyl-CoA_dehydrogenase"/>
</dbReference>
<dbReference type="Gene3D" id="2.40.110.10">
    <property type="entry name" value="Butyryl-CoA Dehydrogenase, subunit A, domain 2"/>
    <property type="match status" value="1"/>
</dbReference>
<evidence type="ECO:0000256" key="5">
    <source>
        <dbReference type="ARBA" id="ARBA00022630"/>
    </source>
</evidence>
<evidence type="ECO:0000259" key="13">
    <source>
        <dbReference type="Pfam" id="PF02770"/>
    </source>
</evidence>
<comment type="similarity">
    <text evidence="3 11">Belongs to the acyl-CoA dehydrogenase family.</text>
</comment>
<evidence type="ECO:0000313" key="15">
    <source>
        <dbReference type="EMBL" id="HGU33720.1"/>
    </source>
</evidence>
<gene>
    <name evidence="15" type="ORF">ENS29_12835</name>
</gene>
<comment type="caution">
    <text evidence="15">The sequence shown here is derived from an EMBL/GenBank/DDBJ whole genome shotgun (WGS) entry which is preliminary data.</text>
</comment>
<evidence type="ECO:0000256" key="6">
    <source>
        <dbReference type="ARBA" id="ARBA00022827"/>
    </source>
</evidence>
<sequence>MDLLQYTEAHHQFRRRLQGFLAAEVIPYVDQWEADHITPKAIWRKMGQNGFLCPMVSPEYGGLGGDFLYSVIVAEEMAKTRHTGLAATLHSDVVVPYIESYGSDSIKRQFLPGCVDGSIITAVAMTEPGAGSDLAGMQTTAEEDGDWVILNGSKTFISNGINADLIVLAARDPKVENPYQAISLYLLPDGTPGFKRGRRLEKMGWHSQDTAELFFTNCRIPAAYRLGEKGMGFLMLMEKLQQERLACAVGAIVAAESILAYTMEYCRTTKTNGKPLSKGQAVQFALVEMATEVKIGRTFVDRLVMSHIAKENVVIETSMAKYWTTDLARRIADRSMDVIGDFAMLEACPIARAFRDVRVMAIFAGTNEIMKGIAAKFMGL</sequence>
<name>A0A7C4RTK3_9BACT</name>
<dbReference type="Pfam" id="PF00441">
    <property type="entry name" value="Acyl-CoA_dh_1"/>
    <property type="match status" value="1"/>
</dbReference>
<accession>A0A7C4RTK3</accession>
<evidence type="ECO:0000256" key="7">
    <source>
        <dbReference type="ARBA" id="ARBA00023002"/>
    </source>
</evidence>
<dbReference type="Gene3D" id="1.10.540.10">
    <property type="entry name" value="Acyl-CoA dehydrogenase/oxidase, N-terminal domain"/>
    <property type="match status" value="1"/>
</dbReference>
<comment type="function">
    <text evidence="8">Catalyzes the dehydrogenation at the alpha-beta position of ACP-bound acyl chains. This results in the introduction of a double bond in the lipidic chain, which is further transferred to the epsilon-amino group of lysine residue in the mycobactin core by MbtK.</text>
</comment>
<dbReference type="InterPro" id="IPR037069">
    <property type="entry name" value="AcylCoA_DH/ox_N_sf"/>
</dbReference>
<dbReference type="PANTHER" id="PTHR48083:SF20">
    <property type="entry name" value="LONG-CHAIN SPECIFIC ACYL-COA DEHYDROGENASE, MITOCHONDRIAL"/>
    <property type="match status" value="1"/>
</dbReference>
<dbReference type="InterPro" id="IPR009075">
    <property type="entry name" value="AcylCo_DH/oxidase_C"/>
</dbReference>
<dbReference type="GO" id="GO:0050660">
    <property type="term" value="F:flavin adenine dinucleotide binding"/>
    <property type="evidence" value="ECO:0007669"/>
    <property type="project" value="InterPro"/>
</dbReference>
<dbReference type="SUPFAM" id="SSF47203">
    <property type="entry name" value="Acyl-CoA dehydrogenase C-terminal domain-like"/>
    <property type="match status" value="1"/>
</dbReference>
<dbReference type="InterPro" id="IPR006091">
    <property type="entry name" value="Acyl-CoA_Oxase/DH_mid-dom"/>
</dbReference>
<dbReference type="AlphaFoldDB" id="A0A7C4RTK3"/>
<feature type="domain" description="Acyl-CoA oxidase/dehydrogenase middle" evidence="13">
    <location>
        <begin position="122"/>
        <end position="218"/>
    </location>
</feature>
<dbReference type="PANTHER" id="PTHR48083">
    <property type="entry name" value="MEDIUM-CHAIN SPECIFIC ACYL-COA DEHYDROGENASE, MITOCHONDRIAL-RELATED"/>
    <property type="match status" value="1"/>
</dbReference>
<organism evidence="15">
    <name type="scientific">Desulfatirhabdium butyrativorans</name>
    <dbReference type="NCBI Taxonomy" id="340467"/>
    <lineage>
        <taxon>Bacteria</taxon>
        <taxon>Pseudomonadati</taxon>
        <taxon>Thermodesulfobacteriota</taxon>
        <taxon>Desulfobacteria</taxon>
        <taxon>Desulfobacterales</taxon>
        <taxon>Desulfatirhabdiaceae</taxon>
        <taxon>Desulfatirhabdium</taxon>
    </lineage>
</organism>
<evidence type="ECO:0000256" key="2">
    <source>
        <dbReference type="ARBA" id="ARBA00005102"/>
    </source>
</evidence>
<dbReference type="GO" id="GO:0005737">
    <property type="term" value="C:cytoplasm"/>
    <property type="evidence" value="ECO:0007669"/>
    <property type="project" value="TreeGrafter"/>
</dbReference>
<comment type="cofactor">
    <cofactor evidence="1 11">
        <name>FAD</name>
        <dbReference type="ChEBI" id="CHEBI:57692"/>
    </cofactor>
</comment>
<evidence type="ECO:0000259" key="14">
    <source>
        <dbReference type="Pfam" id="PF02771"/>
    </source>
</evidence>
<dbReference type="InterPro" id="IPR009100">
    <property type="entry name" value="AcylCoA_DH/oxidase_NM_dom_sf"/>
</dbReference>
<feature type="domain" description="Acyl-CoA dehydrogenase/oxidase C-terminal" evidence="12">
    <location>
        <begin position="230"/>
        <end position="378"/>
    </location>
</feature>
<dbReference type="EMBL" id="DSUH01000296">
    <property type="protein sequence ID" value="HGU33720.1"/>
    <property type="molecule type" value="Genomic_DNA"/>
</dbReference>
<keyword evidence="6 11" id="KW-0274">FAD</keyword>
<dbReference type="PROSITE" id="PS00072">
    <property type="entry name" value="ACYL_COA_DH_1"/>
    <property type="match status" value="1"/>
</dbReference>
<keyword evidence="5 11" id="KW-0285">Flavoprotein</keyword>
<reference evidence="15" key="1">
    <citation type="journal article" date="2020" name="mSystems">
        <title>Genome- and Community-Level Interaction Insights into Carbon Utilization and Element Cycling Functions of Hydrothermarchaeota in Hydrothermal Sediment.</title>
        <authorList>
            <person name="Zhou Z."/>
            <person name="Liu Y."/>
            <person name="Xu W."/>
            <person name="Pan J."/>
            <person name="Luo Z.H."/>
            <person name="Li M."/>
        </authorList>
    </citation>
    <scope>NUCLEOTIDE SEQUENCE [LARGE SCALE GENOMIC DNA]</scope>
    <source>
        <strain evidence="15">SpSt-477</strain>
    </source>
</reference>
<dbReference type="InterPro" id="IPR006089">
    <property type="entry name" value="Acyl-CoA_DH_CS"/>
</dbReference>
<protein>
    <recommendedName>
        <fullName evidence="9">Acyl-[acyl-carrier-protein] dehydrogenase MbtN</fullName>
    </recommendedName>
    <alternativeName>
        <fullName evidence="10">Mycobactin synthase protein N</fullName>
    </alternativeName>
</protein>
<dbReference type="GO" id="GO:0003995">
    <property type="term" value="F:acyl-CoA dehydrogenase activity"/>
    <property type="evidence" value="ECO:0007669"/>
    <property type="project" value="InterPro"/>
</dbReference>
<dbReference type="Pfam" id="PF02770">
    <property type="entry name" value="Acyl-CoA_dh_M"/>
    <property type="match status" value="1"/>
</dbReference>
<dbReference type="Pfam" id="PF02771">
    <property type="entry name" value="Acyl-CoA_dh_N"/>
    <property type="match status" value="1"/>
</dbReference>
<dbReference type="InterPro" id="IPR046373">
    <property type="entry name" value="Acyl-CoA_Oxase/DH_mid-dom_sf"/>
</dbReference>
<evidence type="ECO:0000259" key="12">
    <source>
        <dbReference type="Pfam" id="PF00441"/>
    </source>
</evidence>
<dbReference type="Gene3D" id="1.20.140.10">
    <property type="entry name" value="Butyryl-CoA Dehydrogenase, subunit A, domain 3"/>
    <property type="match status" value="1"/>
</dbReference>
<comment type="pathway">
    <text evidence="2">Siderophore biosynthesis; mycobactin biosynthesis.</text>
</comment>
<dbReference type="GO" id="GO:0033539">
    <property type="term" value="P:fatty acid beta-oxidation using acyl-CoA dehydrogenase"/>
    <property type="evidence" value="ECO:0007669"/>
    <property type="project" value="TreeGrafter"/>
</dbReference>
<evidence type="ECO:0000256" key="8">
    <source>
        <dbReference type="ARBA" id="ARBA00037085"/>
    </source>
</evidence>
<keyword evidence="7 11" id="KW-0560">Oxidoreductase</keyword>
<dbReference type="InterPro" id="IPR013786">
    <property type="entry name" value="AcylCoA_DH/ox_N"/>
</dbReference>
<comment type="subunit">
    <text evidence="4">Homotetramer.</text>
</comment>